<accession>A0A6J7MUR6</accession>
<reference evidence="1" key="1">
    <citation type="submission" date="2020-05" db="EMBL/GenBank/DDBJ databases">
        <authorList>
            <person name="Chiriac C."/>
            <person name="Salcher M."/>
            <person name="Ghai R."/>
            <person name="Kavagutti S V."/>
        </authorList>
    </citation>
    <scope>NUCLEOTIDE SEQUENCE</scope>
</reference>
<proteinExistence type="predicted"/>
<protein>
    <submittedName>
        <fullName evidence="1">Unannotated protein</fullName>
    </submittedName>
</protein>
<organism evidence="1">
    <name type="scientific">freshwater metagenome</name>
    <dbReference type="NCBI Taxonomy" id="449393"/>
    <lineage>
        <taxon>unclassified sequences</taxon>
        <taxon>metagenomes</taxon>
        <taxon>ecological metagenomes</taxon>
    </lineage>
</organism>
<dbReference type="AlphaFoldDB" id="A0A6J7MUR6"/>
<evidence type="ECO:0000313" key="1">
    <source>
        <dbReference type="EMBL" id="CAB4984636.1"/>
    </source>
</evidence>
<name>A0A6J7MUR6_9ZZZZ</name>
<sequence>MRSEYRAREVQIFWPLTSQPASTFSAFVRIFVVSEPAPGSVTANA</sequence>
<dbReference type="EMBL" id="CAFBOM010000088">
    <property type="protein sequence ID" value="CAB4984636.1"/>
    <property type="molecule type" value="Genomic_DNA"/>
</dbReference>
<gene>
    <name evidence="1" type="ORF">UFOPK3957_00646</name>
</gene>